<evidence type="ECO:0000256" key="1">
    <source>
        <dbReference type="SAM" id="MobiDB-lite"/>
    </source>
</evidence>
<proteinExistence type="predicted"/>
<dbReference type="EMBL" id="JAAMPC010000003">
    <property type="protein sequence ID" value="KAG2323094.1"/>
    <property type="molecule type" value="Genomic_DNA"/>
</dbReference>
<name>A0A8X8B3Z2_BRACI</name>
<evidence type="ECO:0000313" key="2">
    <source>
        <dbReference type="EMBL" id="KAG2323094.1"/>
    </source>
</evidence>
<dbReference type="AlphaFoldDB" id="A0A8X8B3Z2"/>
<feature type="compositionally biased region" description="Gly residues" evidence="1">
    <location>
        <begin position="67"/>
        <end position="78"/>
    </location>
</feature>
<organism evidence="2 3">
    <name type="scientific">Brassica carinata</name>
    <name type="common">Ethiopian mustard</name>
    <name type="synonym">Abyssinian cabbage</name>
    <dbReference type="NCBI Taxonomy" id="52824"/>
    <lineage>
        <taxon>Eukaryota</taxon>
        <taxon>Viridiplantae</taxon>
        <taxon>Streptophyta</taxon>
        <taxon>Embryophyta</taxon>
        <taxon>Tracheophyta</taxon>
        <taxon>Spermatophyta</taxon>
        <taxon>Magnoliopsida</taxon>
        <taxon>eudicotyledons</taxon>
        <taxon>Gunneridae</taxon>
        <taxon>Pentapetalae</taxon>
        <taxon>rosids</taxon>
        <taxon>malvids</taxon>
        <taxon>Brassicales</taxon>
        <taxon>Brassicaceae</taxon>
        <taxon>Brassiceae</taxon>
        <taxon>Brassica</taxon>
    </lineage>
</organism>
<protein>
    <submittedName>
        <fullName evidence="2">Uncharacterized protein</fullName>
    </submittedName>
</protein>
<accession>A0A8X8B3Z2</accession>
<comment type="caution">
    <text evidence="2">The sequence shown here is derived from an EMBL/GenBank/DDBJ whole genome shotgun (WGS) entry which is preliminary data.</text>
</comment>
<feature type="region of interest" description="Disordered" evidence="1">
    <location>
        <begin position="1"/>
        <end position="34"/>
    </location>
</feature>
<feature type="compositionally biased region" description="Basic and acidic residues" evidence="1">
    <location>
        <begin position="1"/>
        <end position="17"/>
    </location>
</feature>
<reference evidence="2 3" key="1">
    <citation type="submission" date="2020-02" db="EMBL/GenBank/DDBJ databases">
        <authorList>
            <person name="Ma Q."/>
            <person name="Huang Y."/>
            <person name="Song X."/>
            <person name="Pei D."/>
        </authorList>
    </citation>
    <scope>NUCLEOTIDE SEQUENCE [LARGE SCALE GENOMIC DNA]</scope>
    <source>
        <strain evidence="2">Sxm20200214</strain>
        <tissue evidence="2">Leaf</tissue>
    </source>
</reference>
<dbReference type="Proteomes" id="UP000886595">
    <property type="component" value="Unassembled WGS sequence"/>
</dbReference>
<feature type="region of interest" description="Disordered" evidence="1">
    <location>
        <begin position="62"/>
        <end position="116"/>
    </location>
</feature>
<sequence length="116" mass="12114">MKVETEEQNKRGTERGKAFIKGFGFEKPGGDKVGENQECLREGLLIESGNGKEISIGDDERVIEGGTNRGRGAEGGIKGSVTTLDWEEGGSGIEGGPETSATEFGGAEAVEGFFTG</sequence>
<evidence type="ECO:0000313" key="3">
    <source>
        <dbReference type="Proteomes" id="UP000886595"/>
    </source>
</evidence>
<gene>
    <name evidence="2" type="ORF">Bca52824_016307</name>
</gene>
<keyword evidence="3" id="KW-1185">Reference proteome</keyword>